<keyword evidence="1" id="KW-0472">Membrane</keyword>
<feature type="transmembrane region" description="Helical" evidence="1">
    <location>
        <begin position="12"/>
        <end position="31"/>
    </location>
</feature>
<feature type="transmembrane region" description="Helical" evidence="1">
    <location>
        <begin position="37"/>
        <end position="55"/>
    </location>
</feature>
<keyword evidence="1" id="KW-1133">Transmembrane helix</keyword>
<comment type="caution">
    <text evidence="2">The sequence shown here is derived from an EMBL/GenBank/DDBJ whole genome shotgun (WGS) entry which is preliminary data.</text>
</comment>
<gene>
    <name evidence="2" type="ORF">E3J48_05465</name>
</gene>
<protein>
    <submittedName>
        <fullName evidence="2">Uncharacterized protein</fullName>
    </submittedName>
</protein>
<name>A0A523W3K1_UNCAE</name>
<dbReference type="Proteomes" id="UP000319130">
    <property type="component" value="Unassembled WGS sequence"/>
</dbReference>
<dbReference type="EMBL" id="SOIZ01000239">
    <property type="protein sequence ID" value="TET61594.1"/>
    <property type="molecule type" value="Genomic_DNA"/>
</dbReference>
<reference evidence="2 3" key="1">
    <citation type="submission" date="2019-03" db="EMBL/GenBank/DDBJ databases">
        <title>Metabolic potential of uncultured bacteria and archaea associated with petroleum seepage in deep-sea sediments.</title>
        <authorList>
            <person name="Dong X."/>
            <person name="Hubert C."/>
        </authorList>
    </citation>
    <scope>NUCLEOTIDE SEQUENCE [LARGE SCALE GENOMIC DNA]</scope>
    <source>
        <strain evidence="2">E29_bin52</strain>
    </source>
</reference>
<dbReference type="AlphaFoldDB" id="A0A523W3K1"/>
<keyword evidence="1" id="KW-0812">Transmembrane</keyword>
<organism evidence="2 3">
    <name type="scientific">Aerophobetes bacterium</name>
    <dbReference type="NCBI Taxonomy" id="2030807"/>
    <lineage>
        <taxon>Bacteria</taxon>
        <taxon>Candidatus Aerophobota</taxon>
    </lineage>
</organism>
<sequence length="69" mass="8129">MKMRMKLPEMSSGNWLFWGIITWIGIVFIWIGVLERFAPVWVSVIIGFLAFLAIFRKGPRPTEKEEEEE</sequence>
<evidence type="ECO:0000313" key="3">
    <source>
        <dbReference type="Proteomes" id="UP000319130"/>
    </source>
</evidence>
<proteinExistence type="predicted"/>
<evidence type="ECO:0000313" key="2">
    <source>
        <dbReference type="EMBL" id="TET61594.1"/>
    </source>
</evidence>
<evidence type="ECO:0000256" key="1">
    <source>
        <dbReference type="SAM" id="Phobius"/>
    </source>
</evidence>
<accession>A0A523W3K1</accession>